<name>A0A7G5IMC2_9SPHN</name>
<proteinExistence type="predicted"/>
<dbReference type="InterPro" id="IPR011055">
    <property type="entry name" value="Dup_hybrid_motif"/>
</dbReference>
<dbReference type="KEGG" id="sand:H3309_03765"/>
<reference evidence="2 3" key="1">
    <citation type="submission" date="2020-07" db="EMBL/GenBank/DDBJ databases">
        <title>Complete genome sequence for Sandaracinobacter sp. M6.</title>
        <authorList>
            <person name="Tang Y."/>
            <person name="Liu Q."/>
            <person name="Guo Z."/>
            <person name="Lei P."/>
            <person name="Huang B."/>
        </authorList>
    </citation>
    <scope>NUCLEOTIDE SEQUENCE [LARGE SCALE GENOMIC DNA]</scope>
    <source>
        <strain evidence="2 3">M6</strain>
    </source>
</reference>
<protein>
    <submittedName>
        <fullName evidence="2">M23 family metallopeptidase</fullName>
    </submittedName>
</protein>
<dbReference type="AlphaFoldDB" id="A0A7G5IMC2"/>
<dbReference type="Pfam" id="PF01551">
    <property type="entry name" value="Peptidase_M23"/>
    <property type="match status" value="1"/>
</dbReference>
<feature type="domain" description="M23ase beta-sheet core" evidence="1">
    <location>
        <begin position="178"/>
        <end position="265"/>
    </location>
</feature>
<dbReference type="InterPro" id="IPR016047">
    <property type="entry name" value="M23ase_b-sheet_dom"/>
</dbReference>
<dbReference type="PANTHER" id="PTHR21666:SF285">
    <property type="entry name" value="M23 FAMILY METALLOPEPTIDASE"/>
    <property type="match status" value="1"/>
</dbReference>
<dbReference type="InterPro" id="IPR050570">
    <property type="entry name" value="Cell_wall_metabolism_enzyme"/>
</dbReference>
<evidence type="ECO:0000313" key="3">
    <source>
        <dbReference type="Proteomes" id="UP000515292"/>
    </source>
</evidence>
<gene>
    <name evidence="2" type="ORF">H3309_03765</name>
</gene>
<organism evidence="2 3">
    <name type="scientific">Sandaracinobacteroides saxicola</name>
    <dbReference type="NCBI Taxonomy" id="2759707"/>
    <lineage>
        <taxon>Bacteria</taxon>
        <taxon>Pseudomonadati</taxon>
        <taxon>Pseudomonadota</taxon>
        <taxon>Alphaproteobacteria</taxon>
        <taxon>Sphingomonadales</taxon>
        <taxon>Sphingosinicellaceae</taxon>
        <taxon>Sandaracinobacteroides</taxon>
    </lineage>
</organism>
<dbReference type="PANTHER" id="PTHR21666">
    <property type="entry name" value="PEPTIDASE-RELATED"/>
    <property type="match status" value="1"/>
</dbReference>
<sequence>MAGCAGSAPPAAVPATRAAPAPVAPARVIDTSFALNGVVTQGGLLTGVAPEGTVALRLDGMDIRLDAARRFAFGFGRDAGGLATLDAVQRDGTVLRQVLRVAPRSWKIDRLPALGSVTGETNPEYEALRASETAQLRAGKAVVSAETGWTQRFIWSAAGRISGVYGSQRILGTVERQPHYGVDIAAPTGTPIVAPADGVVVLARGPFSLEGNAIMLDHGRGLVSLFLHLSKFEVSEGQRVRQGERLGRIGTTGRSTGPHLHWGMTLVQPGVVATPISAADEVRIDPALLVPAPVNGRTP</sequence>
<evidence type="ECO:0000313" key="2">
    <source>
        <dbReference type="EMBL" id="QMW24514.1"/>
    </source>
</evidence>
<dbReference type="CDD" id="cd12797">
    <property type="entry name" value="M23_peptidase"/>
    <property type="match status" value="1"/>
</dbReference>
<dbReference type="EMBL" id="CP059851">
    <property type="protein sequence ID" value="QMW24514.1"/>
    <property type="molecule type" value="Genomic_DNA"/>
</dbReference>
<accession>A0A7G5IMC2</accession>
<keyword evidence="3" id="KW-1185">Reference proteome</keyword>
<evidence type="ECO:0000259" key="1">
    <source>
        <dbReference type="Pfam" id="PF01551"/>
    </source>
</evidence>
<dbReference type="SUPFAM" id="SSF51261">
    <property type="entry name" value="Duplicated hybrid motif"/>
    <property type="match status" value="1"/>
</dbReference>
<dbReference type="Proteomes" id="UP000515292">
    <property type="component" value="Chromosome"/>
</dbReference>
<dbReference type="Gene3D" id="2.70.70.10">
    <property type="entry name" value="Glucose Permease (Domain IIA)"/>
    <property type="match status" value="1"/>
</dbReference>
<dbReference type="GO" id="GO:0004222">
    <property type="term" value="F:metalloendopeptidase activity"/>
    <property type="evidence" value="ECO:0007669"/>
    <property type="project" value="TreeGrafter"/>
</dbReference>